<dbReference type="HAMAP" id="MF_00376">
    <property type="entry name" value="Dephospho_CoA_kinase"/>
    <property type="match status" value="1"/>
</dbReference>
<dbReference type="GO" id="GO:0005524">
    <property type="term" value="F:ATP binding"/>
    <property type="evidence" value="ECO:0007669"/>
    <property type="project" value="UniProtKB-UniRule"/>
</dbReference>
<dbReference type="GO" id="GO:0004140">
    <property type="term" value="F:dephospho-CoA kinase activity"/>
    <property type="evidence" value="ECO:0007669"/>
    <property type="project" value="UniProtKB-UniRule"/>
</dbReference>
<proteinExistence type="inferred from homology"/>
<keyword evidence="5" id="KW-0808">Transferase</keyword>
<evidence type="ECO:0000256" key="1">
    <source>
        <dbReference type="ARBA" id="ARBA00009018"/>
    </source>
</evidence>
<dbReference type="PANTHER" id="PTHR10695">
    <property type="entry name" value="DEPHOSPHO-COA KINASE-RELATED"/>
    <property type="match status" value="1"/>
</dbReference>
<dbReference type="EC" id="2.7.1.24" evidence="5 6"/>
<accession>A0A0X3ASK2</accession>
<comment type="pathway">
    <text evidence="5">Cofactor biosynthesis; coenzyme A biosynthesis; CoA from (R)-pantothenate: step 5/5.</text>
</comment>
<dbReference type="PROSITE" id="PS51219">
    <property type="entry name" value="DPCK"/>
    <property type="match status" value="1"/>
</dbReference>
<name>A0A0X3ASK2_9FLAO</name>
<dbReference type="Proteomes" id="UP000182761">
    <property type="component" value="Unassembled WGS sequence"/>
</dbReference>
<evidence type="ECO:0000313" key="7">
    <source>
        <dbReference type="EMBL" id="CVK17047.1"/>
    </source>
</evidence>
<dbReference type="NCBIfam" id="TIGR00152">
    <property type="entry name" value="dephospho-CoA kinase"/>
    <property type="match status" value="1"/>
</dbReference>
<dbReference type="Gene3D" id="3.40.50.300">
    <property type="entry name" value="P-loop containing nucleotide triphosphate hydrolases"/>
    <property type="match status" value="1"/>
</dbReference>
<evidence type="ECO:0000256" key="5">
    <source>
        <dbReference type="HAMAP-Rule" id="MF_00376"/>
    </source>
</evidence>
<dbReference type="AlphaFoldDB" id="A0A0X3ASK2"/>
<keyword evidence="8" id="KW-1185">Reference proteome</keyword>
<dbReference type="UniPathway" id="UPA00241">
    <property type="reaction ID" value="UER00356"/>
</dbReference>
<dbReference type="InterPro" id="IPR001977">
    <property type="entry name" value="Depp_CoAkinase"/>
</dbReference>
<reference evidence="7 8" key="1">
    <citation type="submission" date="2016-01" db="EMBL/GenBank/DDBJ databases">
        <authorList>
            <person name="McClelland M."/>
            <person name="Jain A."/>
            <person name="Saraogi P."/>
            <person name="Mendelson R."/>
            <person name="Westerman R."/>
            <person name="SanMiguel P."/>
            <person name="Csonka L."/>
        </authorList>
    </citation>
    <scope>NUCLEOTIDE SEQUENCE [LARGE SCALE GENOMIC DNA]</scope>
    <source>
        <strain evidence="7 8">R-53146</strain>
    </source>
</reference>
<keyword evidence="3 5" id="KW-0067">ATP-binding</keyword>
<comment type="catalytic activity">
    <reaction evidence="5">
        <text>3'-dephospho-CoA + ATP = ADP + CoA + H(+)</text>
        <dbReference type="Rhea" id="RHEA:18245"/>
        <dbReference type="ChEBI" id="CHEBI:15378"/>
        <dbReference type="ChEBI" id="CHEBI:30616"/>
        <dbReference type="ChEBI" id="CHEBI:57287"/>
        <dbReference type="ChEBI" id="CHEBI:57328"/>
        <dbReference type="ChEBI" id="CHEBI:456216"/>
        <dbReference type="EC" id="2.7.1.24"/>
    </reaction>
</comment>
<dbReference type="GO" id="GO:0005737">
    <property type="term" value="C:cytoplasm"/>
    <property type="evidence" value="ECO:0007669"/>
    <property type="project" value="UniProtKB-SubCell"/>
</dbReference>
<dbReference type="GO" id="GO:0015937">
    <property type="term" value="P:coenzyme A biosynthetic process"/>
    <property type="evidence" value="ECO:0007669"/>
    <property type="project" value="UniProtKB-UniRule"/>
</dbReference>
<dbReference type="STRING" id="1586267.GCA_001418685_01916"/>
<dbReference type="InterPro" id="IPR027417">
    <property type="entry name" value="P-loop_NTPase"/>
</dbReference>
<dbReference type="SUPFAM" id="SSF52540">
    <property type="entry name" value="P-loop containing nucleoside triphosphate hydrolases"/>
    <property type="match status" value="1"/>
</dbReference>
<dbReference type="EMBL" id="FCOR01000015">
    <property type="protein sequence ID" value="CVK17047.1"/>
    <property type="molecule type" value="Genomic_DNA"/>
</dbReference>
<organism evidence="7 8">
    <name type="scientific">Apibacter mensalis</name>
    <dbReference type="NCBI Taxonomy" id="1586267"/>
    <lineage>
        <taxon>Bacteria</taxon>
        <taxon>Pseudomonadati</taxon>
        <taxon>Bacteroidota</taxon>
        <taxon>Flavobacteriia</taxon>
        <taxon>Flavobacteriales</taxon>
        <taxon>Weeksellaceae</taxon>
        <taxon>Apibacter</taxon>
    </lineage>
</organism>
<keyword evidence="5 7" id="KW-0418">Kinase</keyword>
<dbReference type="RefSeq" id="WP_073961267.1">
    <property type="nucleotide sequence ID" value="NZ_FCOR01000015.1"/>
</dbReference>
<gene>
    <name evidence="5" type="primary">coaE</name>
    <name evidence="7" type="ORF">Ga0061079_11513</name>
</gene>
<comment type="subcellular location">
    <subcellularLocation>
        <location evidence="5">Cytoplasm</location>
    </subcellularLocation>
</comment>
<protein>
    <recommendedName>
        <fullName evidence="5 6">Dephospho-CoA kinase</fullName>
        <ecNumber evidence="5 6">2.7.1.24</ecNumber>
    </recommendedName>
    <alternativeName>
        <fullName evidence="5">Dephosphocoenzyme A kinase</fullName>
    </alternativeName>
</protein>
<dbReference type="Pfam" id="PF01121">
    <property type="entry name" value="CoaE"/>
    <property type="match status" value="1"/>
</dbReference>
<keyword evidence="4 5" id="KW-0173">Coenzyme A biosynthesis</keyword>
<evidence type="ECO:0000256" key="6">
    <source>
        <dbReference type="NCBIfam" id="TIGR00152"/>
    </source>
</evidence>
<evidence type="ECO:0000256" key="2">
    <source>
        <dbReference type="ARBA" id="ARBA00022741"/>
    </source>
</evidence>
<keyword evidence="2 5" id="KW-0547">Nucleotide-binding</keyword>
<dbReference type="PANTHER" id="PTHR10695:SF46">
    <property type="entry name" value="BIFUNCTIONAL COENZYME A SYNTHASE-RELATED"/>
    <property type="match status" value="1"/>
</dbReference>
<keyword evidence="5" id="KW-0963">Cytoplasm</keyword>
<comment type="function">
    <text evidence="5">Catalyzes the phosphorylation of the 3'-hydroxyl group of dephosphocoenzyme A to form coenzyme A.</text>
</comment>
<sequence>MKIVGLTGGMGVGKSTVAKLFENFGFPVYNSDTRAKELMVENNDLKMKIISLLGKEAYEGETLNRKFVAKKIFSNKDLLKKQNFLVHTALRKDFELWKSKQNTVLGIKEAAILFESGAYQDCDYTIAVTSPDSVRMQRIISRDHLSESEIKERLQHQWPQKKIVELSTFLINNDSDYENLKIQVIHIINILKTKI</sequence>
<dbReference type="OrthoDB" id="9812943at2"/>
<evidence type="ECO:0000256" key="3">
    <source>
        <dbReference type="ARBA" id="ARBA00022840"/>
    </source>
</evidence>
<evidence type="ECO:0000256" key="4">
    <source>
        <dbReference type="ARBA" id="ARBA00022993"/>
    </source>
</evidence>
<comment type="similarity">
    <text evidence="1 5">Belongs to the CoaE family.</text>
</comment>
<dbReference type="CDD" id="cd02022">
    <property type="entry name" value="DPCK"/>
    <property type="match status" value="1"/>
</dbReference>
<feature type="binding site" evidence="5">
    <location>
        <begin position="11"/>
        <end position="16"/>
    </location>
    <ligand>
        <name>ATP</name>
        <dbReference type="ChEBI" id="CHEBI:30616"/>
    </ligand>
</feature>
<evidence type="ECO:0000313" key="8">
    <source>
        <dbReference type="Proteomes" id="UP000182761"/>
    </source>
</evidence>